<dbReference type="STRING" id="530564.Psta_1203"/>
<dbReference type="EMBL" id="CP001848">
    <property type="protein sequence ID" value="ADB15881.1"/>
    <property type="molecule type" value="Genomic_DNA"/>
</dbReference>
<dbReference type="HOGENOM" id="CLU_2992749_0_0_0"/>
<evidence type="ECO:0000313" key="1">
    <source>
        <dbReference type="EMBL" id="ADB15881.1"/>
    </source>
</evidence>
<dbReference type="KEGG" id="psl:Psta_1203"/>
<reference evidence="1 2" key="1">
    <citation type="journal article" date="2009" name="Stand. Genomic Sci.">
        <title>Complete genome sequence of Pirellula staleyi type strain (ATCC 27377).</title>
        <authorList>
            <person name="Clum A."/>
            <person name="Tindall B.J."/>
            <person name="Sikorski J."/>
            <person name="Ivanova N."/>
            <person name="Mavrommatis K."/>
            <person name="Lucas S."/>
            <person name="Glavina del Rio T."/>
            <person name="Nolan M."/>
            <person name="Chen F."/>
            <person name="Tice H."/>
            <person name="Pitluck S."/>
            <person name="Cheng J.F."/>
            <person name="Chertkov O."/>
            <person name="Brettin T."/>
            <person name="Han C."/>
            <person name="Detter J.C."/>
            <person name="Kuske C."/>
            <person name="Bruce D."/>
            <person name="Goodwin L."/>
            <person name="Ovchinikova G."/>
            <person name="Pati A."/>
            <person name="Mikhailova N."/>
            <person name="Chen A."/>
            <person name="Palaniappan K."/>
            <person name="Land M."/>
            <person name="Hauser L."/>
            <person name="Chang Y.J."/>
            <person name="Jeffries C.D."/>
            <person name="Chain P."/>
            <person name="Rohde M."/>
            <person name="Goker M."/>
            <person name="Bristow J."/>
            <person name="Eisen J.A."/>
            <person name="Markowitz V."/>
            <person name="Hugenholtz P."/>
            <person name="Kyrpides N.C."/>
            <person name="Klenk H.P."/>
            <person name="Lapidus A."/>
        </authorList>
    </citation>
    <scope>NUCLEOTIDE SEQUENCE [LARGE SCALE GENOMIC DNA]</scope>
    <source>
        <strain evidence="2">ATCC 27377 / DSM 6068 / ICPB 4128</strain>
    </source>
</reference>
<keyword evidence="2" id="KW-1185">Reference proteome</keyword>
<dbReference type="Proteomes" id="UP000001887">
    <property type="component" value="Chromosome"/>
</dbReference>
<organism evidence="1 2">
    <name type="scientific">Pirellula staleyi (strain ATCC 27377 / DSM 6068 / ICPB 4128)</name>
    <name type="common">Pirella staleyi</name>
    <dbReference type="NCBI Taxonomy" id="530564"/>
    <lineage>
        <taxon>Bacteria</taxon>
        <taxon>Pseudomonadati</taxon>
        <taxon>Planctomycetota</taxon>
        <taxon>Planctomycetia</taxon>
        <taxon>Pirellulales</taxon>
        <taxon>Pirellulaceae</taxon>
        <taxon>Pirellula</taxon>
    </lineage>
</organism>
<dbReference type="AlphaFoldDB" id="D2R954"/>
<proteinExistence type="predicted"/>
<gene>
    <name evidence="1" type="ordered locus">Psta_1203</name>
</gene>
<protein>
    <submittedName>
        <fullName evidence="1">Uncharacterized protein</fullName>
    </submittedName>
</protein>
<sequence>MLVLPEASGPGMQQVLEAIHSLVINSIGWLGRDHSGHSKEAGKPVKRPSKCLVGAFY</sequence>
<name>D2R954_PIRSD</name>
<accession>D2R954</accession>
<evidence type="ECO:0000313" key="2">
    <source>
        <dbReference type="Proteomes" id="UP000001887"/>
    </source>
</evidence>